<dbReference type="STRING" id="446470.Snas_0838"/>
<proteinExistence type="predicted"/>
<dbReference type="HOGENOM" id="CLU_117051_0_0_11"/>
<dbReference type="eggNOG" id="ENOG5034315">
    <property type="taxonomic scope" value="Bacteria"/>
</dbReference>
<evidence type="ECO:0000313" key="1">
    <source>
        <dbReference type="EMBL" id="ADD40550.1"/>
    </source>
</evidence>
<dbReference type="EMBL" id="CP001778">
    <property type="protein sequence ID" value="ADD40550.1"/>
    <property type="molecule type" value="Genomic_DNA"/>
</dbReference>
<gene>
    <name evidence="1" type="ordered locus">Snas_0838</name>
</gene>
<evidence type="ECO:0000313" key="2">
    <source>
        <dbReference type="Proteomes" id="UP000000844"/>
    </source>
</evidence>
<name>D3Q845_STANL</name>
<accession>D3Q845</accession>
<dbReference type="AlphaFoldDB" id="D3Q845"/>
<dbReference type="Proteomes" id="UP000000844">
    <property type="component" value="Chromosome"/>
</dbReference>
<keyword evidence="2" id="KW-1185">Reference proteome</keyword>
<protein>
    <submittedName>
        <fullName evidence="1">Uncharacterized protein</fullName>
    </submittedName>
</protein>
<dbReference type="KEGG" id="sna:Snas_0838"/>
<reference evidence="1 2" key="1">
    <citation type="journal article" date="2009" name="Stand. Genomic Sci.">
        <title>Complete genome sequence of Stackebrandtia nassauensis type strain (LLR-40K-21).</title>
        <authorList>
            <person name="Munk C."/>
            <person name="Lapidus A."/>
            <person name="Copeland A."/>
            <person name="Jando M."/>
            <person name="Mayilraj S."/>
            <person name="Glavina Del Rio T."/>
            <person name="Nolan M."/>
            <person name="Chen F."/>
            <person name="Lucas S."/>
            <person name="Tice H."/>
            <person name="Cheng J.F."/>
            <person name="Han C."/>
            <person name="Detter J.C."/>
            <person name="Bruce D."/>
            <person name="Goodwin L."/>
            <person name="Chain P."/>
            <person name="Pitluck S."/>
            <person name="Goker M."/>
            <person name="Ovchinikova G."/>
            <person name="Pati A."/>
            <person name="Ivanova N."/>
            <person name="Mavromatis K."/>
            <person name="Chen A."/>
            <person name="Palaniappan K."/>
            <person name="Land M."/>
            <person name="Hauser L."/>
            <person name="Chang Y.J."/>
            <person name="Jeffries C.D."/>
            <person name="Bristow J."/>
            <person name="Eisen J.A."/>
            <person name="Markowitz V."/>
            <person name="Hugenholtz P."/>
            <person name="Kyrpides N.C."/>
            <person name="Klenk H.P."/>
        </authorList>
    </citation>
    <scope>NUCLEOTIDE SEQUENCE [LARGE SCALE GENOMIC DNA]</scope>
    <source>
        <strain evidence="2">DSM 44728 / CIP 108903 / NRRL B-16338 / NBRC 102104 / LLR-40K-21</strain>
    </source>
</reference>
<sequence length="163" mass="18533">MIIGSPGQGWRGDLRADDPLMREGGLLVPVLSESDFYRCEDDGSEAMAALYPADQVWVEKPDEDSERKIAPRHLFERIVSTETPCVRYPVPASEMYGLVGRRVWHWRGGEFAFDLRCVTEAYENASGDIAVRVCPERDWYRWARTGKAPTMDEALIHLVWAEG</sequence>
<organism evidence="1 2">
    <name type="scientific">Stackebrandtia nassauensis (strain DSM 44728 / CIP 108903 / NRRL B-16338 / NBRC 102104 / LLR-40K-21)</name>
    <dbReference type="NCBI Taxonomy" id="446470"/>
    <lineage>
        <taxon>Bacteria</taxon>
        <taxon>Bacillati</taxon>
        <taxon>Actinomycetota</taxon>
        <taxon>Actinomycetes</taxon>
        <taxon>Glycomycetales</taxon>
        <taxon>Glycomycetaceae</taxon>
        <taxon>Stackebrandtia</taxon>
    </lineage>
</organism>